<keyword evidence="3" id="KW-1185">Reference proteome</keyword>
<dbReference type="VEuPathDB" id="FungiDB:RhiirFUN_005455"/>
<keyword evidence="1" id="KW-0732">Signal</keyword>
<feature type="chain" id="PRO_5014158603" evidence="1">
    <location>
        <begin position="23"/>
        <end position="121"/>
    </location>
</feature>
<protein>
    <submittedName>
        <fullName evidence="2">Uncharacterized protein</fullName>
    </submittedName>
</protein>
<gene>
    <name evidence="2" type="ORF">RhiirA4_459452</name>
</gene>
<dbReference type="AlphaFoldDB" id="A0A2I1GED2"/>
<organism evidence="2 3">
    <name type="scientific">Rhizophagus irregularis</name>
    <dbReference type="NCBI Taxonomy" id="588596"/>
    <lineage>
        <taxon>Eukaryota</taxon>
        <taxon>Fungi</taxon>
        <taxon>Fungi incertae sedis</taxon>
        <taxon>Mucoromycota</taxon>
        <taxon>Glomeromycotina</taxon>
        <taxon>Glomeromycetes</taxon>
        <taxon>Glomerales</taxon>
        <taxon>Glomeraceae</taxon>
        <taxon>Rhizophagus</taxon>
    </lineage>
</organism>
<dbReference type="EMBL" id="LLXI01000359">
    <property type="protein sequence ID" value="PKY44984.1"/>
    <property type="molecule type" value="Genomic_DNA"/>
</dbReference>
<name>A0A2I1GED2_9GLOM</name>
<proteinExistence type="predicted"/>
<feature type="signal peptide" evidence="1">
    <location>
        <begin position="1"/>
        <end position="22"/>
    </location>
</feature>
<dbReference type="VEuPathDB" id="FungiDB:RhiirA1_500167"/>
<dbReference type="Proteomes" id="UP000234323">
    <property type="component" value="Unassembled WGS sequence"/>
</dbReference>
<evidence type="ECO:0000313" key="3">
    <source>
        <dbReference type="Proteomes" id="UP000234323"/>
    </source>
</evidence>
<accession>A0A2I1GED2</accession>
<sequence>MNFKLLATLLVTFQPTLYPTGAAELRSERIRDVRLAEYFLHLLKYKDGRFARHARWRYFALNSQMRWRALQEGKAYVKQHLYVQQCTVEDLQKMLEHDSHMVDRIIHLVSFGSDVNLNCQT</sequence>
<reference evidence="2 3" key="1">
    <citation type="submission" date="2015-10" db="EMBL/GenBank/DDBJ databases">
        <title>Genome analyses suggest a sexual origin of heterokaryosis in a supposedly ancient asexual fungus.</title>
        <authorList>
            <person name="Ropars J."/>
            <person name="Sedzielewska K."/>
            <person name="Noel J."/>
            <person name="Charron P."/>
            <person name="Farinelli L."/>
            <person name="Marton T."/>
            <person name="Kruger M."/>
            <person name="Pelin A."/>
            <person name="Brachmann A."/>
            <person name="Corradi N."/>
        </authorList>
    </citation>
    <scope>NUCLEOTIDE SEQUENCE [LARGE SCALE GENOMIC DNA]</scope>
    <source>
        <strain evidence="2 3">A4</strain>
    </source>
</reference>
<comment type="caution">
    <text evidence="2">The sequence shown here is derived from an EMBL/GenBank/DDBJ whole genome shotgun (WGS) entry which is preliminary data.</text>
</comment>
<evidence type="ECO:0000313" key="2">
    <source>
        <dbReference type="EMBL" id="PKY44984.1"/>
    </source>
</evidence>
<evidence type="ECO:0000256" key="1">
    <source>
        <dbReference type="SAM" id="SignalP"/>
    </source>
</evidence>